<comment type="catalytic activity">
    <reaction evidence="9">
        <text>GTP + H2O = GDP + phosphate + H(+)</text>
        <dbReference type="Rhea" id="RHEA:19669"/>
        <dbReference type="ChEBI" id="CHEBI:15377"/>
        <dbReference type="ChEBI" id="CHEBI:15378"/>
        <dbReference type="ChEBI" id="CHEBI:37565"/>
        <dbReference type="ChEBI" id="CHEBI:43474"/>
        <dbReference type="ChEBI" id="CHEBI:58189"/>
    </reaction>
    <physiologicalReaction direction="left-to-right" evidence="9">
        <dbReference type="Rhea" id="RHEA:19670"/>
    </physiologicalReaction>
</comment>
<sequence>MVHLDLESGNWGGFADSERTESGFLERVFGAGGGGADSQQPSAQDQLVSGLLRGHTCYGRIDSGFTSLLTERPSVDWGRKSKLEFSIYSDPKFPLIKLDNENPTYTNLNHPISQTVSSTTASLSFDGALNIDLTEFQTNLVPYPHICFPMATYVPVFSAEKGYHEQLSVAEIINACFDRANQMLKCDTCHSKHMACCLLYHADVVPKDVSAAIATIKTKCNIQFVDWCLSGFKVGINYQFPTVVPSGDLAKV</sequence>
<gene>
    <name evidence="11" type="ORF">A6R68_09282</name>
</gene>
<dbReference type="Gene3D" id="3.30.1330.20">
    <property type="entry name" value="Tubulin/FtsZ, C-terminal domain"/>
    <property type="match status" value="1"/>
</dbReference>
<evidence type="ECO:0000256" key="5">
    <source>
        <dbReference type="ARBA" id="ARBA00022723"/>
    </source>
</evidence>
<evidence type="ECO:0000256" key="8">
    <source>
        <dbReference type="ARBA" id="ARBA00023134"/>
    </source>
</evidence>
<reference evidence="11 12" key="1">
    <citation type="submission" date="2016-06" db="EMBL/GenBank/DDBJ databases">
        <title>The Draft Genome Sequence and Annotation of the Desert Woodrat Neotoma lepida.</title>
        <authorList>
            <person name="Campbell M."/>
            <person name="Oakeson K.F."/>
            <person name="Yandell M."/>
            <person name="Halpert J.R."/>
            <person name="Dearing D."/>
        </authorList>
    </citation>
    <scope>NUCLEOTIDE SEQUENCE [LARGE SCALE GENOMIC DNA]</scope>
    <source>
        <strain evidence="11">417</strain>
        <tissue evidence="11">Liver</tissue>
    </source>
</reference>
<evidence type="ECO:0000256" key="1">
    <source>
        <dbReference type="ARBA" id="ARBA00004496"/>
    </source>
</evidence>
<dbReference type="EMBL" id="LZPO01108011">
    <property type="protein sequence ID" value="OBS59595.1"/>
    <property type="molecule type" value="Genomic_DNA"/>
</dbReference>
<dbReference type="FunFam" id="3.30.1330.20:FF:000001">
    <property type="entry name" value="Tubulin alpha chain"/>
    <property type="match status" value="1"/>
</dbReference>
<dbReference type="STRING" id="56216.A0A1A6G1B2"/>
<proteinExistence type="inferred from homology"/>
<dbReference type="GO" id="GO:0005525">
    <property type="term" value="F:GTP binding"/>
    <property type="evidence" value="ECO:0007669"/>
    <property type="project" value="UniProtKB-KW"/>
</dbReference>
<dbReference type="InterPro" id="IPR036525">
    <property type="entry name" value="Tubulin/FtsZ_GTPase_sf"/>
</dbReference>
<evidence type="ECO:0000256" key="4">
    <source>
        <dbReference type="ARBA" id="ARBA00022701"/>
    </source>
</evidence>
<dbReference type="GO" id="GO:0005874">
    <property type="term" value="C:microtubule"/>
    <property type="evidence" value="ECO:0007669"/>
    <property type="project" value="UniProtKB-KW"/>
</dbReference>
<evidence type="ECO:0000256" key="2">
    <source>
        <dbReference type="ARBA" id="ARBA00009636"/>
    </source>
</evidence>
<dbReference type="AlphaFoldDB" id="A0A1A6G1B2"/>
<dbReference type="Proteomes" id="UP000092124">
    <property type="component" value="Unassembled WGS sequence"/>
</dbReference>
<dbReference type="InterPro" id="IPR008280">
    <property type="entry name" value="Tub_FtsZ_C"/>
</dbReference>
<evidence type="ECO:0000256" key="6">
    <source>
        <dbReference type="ARBA" id="ARBA00022741"/>
    </source>
</evidence>
<comment type="similarity">
    <text evidence="2">Belongs to the tubulin family.</text>
</comment>
<keyword evidence="4" id="KW-0493">Microtubule</keyword>
<dbReference type="GO" id="GO:0046872">
    <property type="term" value="F:metal ion binding"/>
    <property type="evidence" value="ECO:0007669"/>
    <property type="project" value="UniProtKB-KW"/>
</dbReference>
<comment type="subcellular location">
    <subcellularLocation>
        <location evidence="1">Cytoplasm</location>
    </subcellularLocation>
</comment>
<dbReference type="InterPro" id="IPR037103">
    <property type="entry name" value="Tubulin/FtsZ-like_C"/>
</dbReference>
<keyword evidence="12" id="KW-1185">Reference proteome</keyword>
<dbReference type="Gene3D" id="3.40.50.1440">
    <property type="entry name" value="Tubulin/FtsZ, GTPase domain"/>
    <property type="match status" value="1"/>
</dbReference>
<dbReference type="GO" id="GO:0007017">
    <property type="term" value="P:microtubule-based process"/>
    <property type="evidence" value="ECO:0007669"/>
    <property type="project" value="InterPro"/>
</dbReference>
<dbReference type="PANTHER" id="PTHR11588">
    <property type="entry name" value="TUBULIN"/>
    <property type="match status" value="1"/>
</dbReference>
<dbReference type="PRINTS" id="PR01162">
    <property type="entry name" value="ALPHATUBULIN"/>
</dbReference>
<evidence type="ECO:0000256" key="9">
    <source>
        <dbReference type="ARBA" id="ARBA00049117"/>
    </source>
</evidence>
<evidence type="ECO:0000313" key="12">
    <source>
        <dbReference type="Proteomes" id="UP000092124"/>
    </source>
</evidence>
<evidence type="ECO:0000259" key="10">
    <source>
        <dbReference type="SMART" id="SM00865"/>
    </source>
</evidence>
<dbReference type="GO" id="GO:0005737">
    <property type="term" value="C:cytoplasm"/>
    <property type="evidence" value="ECO:0007669"/>
    <property type="project" value="UniProtKB-SubCell"/>
</dbReference>
<keyword evidence="5" id="KW-0479">Metal-binding</keyword>
<evidence type="ECO:0000313" key="11">
    <source>
        <dbReference type="EMBL" id="OBS59595.1"/>
    </source>
</evidence>
<dbReference type="InterPro" id="IPR000217">
    <property type="entry name" value="Tubulin"/>
</dbReference>
<evidence type="ECO:0000256" key="3">
    <source>
        <dbReference type="ARBA" id="ARBA00022490"/>
    </source>
</evidence>
<dbReference type="GO" id="GO:0016787">
    <property type="term" value="F:hydrolase activity"/>
    <property type="evidence" value="ECO:0007669"/>
    <property type="project" value="UniProtKB-KW"/>
</dbReference>
<dbReference type="GO" id="GO:0005200">
    <property type="term" value="F:structural constituent of cytoskeleton"/>
    <property type="evidence" value="ECO:0007669"/>
    <property type="project" value="InterPro"/>
</dbReference>
<dbReference type="SMART" id="SM00865">
    <property type="entry name" value="Tubulin_C"/>
    <property type="match status" value="1"/>
</dbReference>
<organism evidence="11 12">
    <name type="scientific">Neotoma lepida</name>
    <name type="common">Desert woodrat</name>
    <dbReference type="NCBI Taxonomy" id="56216"/>
    <lineage>
        <taxon>Eukaryota</taxon>
        <taxon>Metazoa</taxon>
        <taxon>Chordata</taxon>
        <taxon>Craniata</taxon>
        <taxon>Vertebrata</taxon>
        <taxon>Euteleostomi</taxon>
        <taxon>Mammalia</taxon>
        <taxon>Eutheria</taxon>
        <taxon>Euarchontoglires</taxon>
        <taxon>Glires</taxon>
        <taxon>Rodentia</taxon>
        <taxon>Myomorpha</taxon>
        <taxon>Muroidea</taxon>
        <taxon>Cricetidae</taxon>
        <taxon>Neotominae</taxon>
        <taxon>Neotoma</taxon>
    </lineage>
</organism>
<keyword evidence="6" id="KW-0547">Nucleotide-binding</keyword>
<protein>
    <recommendedName>
        <fullName evidence="10">Tubulin/FtsZ 2-layer sandwich domain-containing protein</fullName>
    </recommendedName>
</protein>
<accession>A0A1A6G1B2</accession>
<dbReference type="Pfam" id="PF03953">
    <property type="entry name" value="Tubulin_C"/>
    <property type="match status" value="1"/>
</dbReference>
<dbReference type="InterPro" id="IPR018316">
    <property type="entry name" value="Tubulin/FtsZ_2-layer-sand-dom"/>
</dbReference>
<keyword evidence="7" id="KW-0378">Hydrolase</keyword>
<name>A0A1A6G1B2_NEOLE</name>
<dbReference type="SUPFAM" id="SSF55307">
    <property type="entry name" value="Tubulin C-terminal domain-like"/>
    <property type="match status" value="1"/>
</dbReference>
<dbReference type="InterPro" id="IPR002452">
    <property type="entry name" value="Alpha_tubulin"/>
</dbReference>
<keyword evidence="8" id="KW-0342">GTP-binding</keyword>
<comment type="caution">
    <text evidence="11">The sequence shown here is derived from an EMBL/GenBank/DDBJ whole genome shotgun (WGS) entry which is preliminary data.</text>
</comment>
<keyword evidence="3" id="KW-0963">Cytoplasm</keyword>
<feature type="domain" description="Tubulin/FtsZ 2-layer sandwich" evidence="10">
    <location>
        <begin position="129"/>
        <end position="252"/>
    </location>
</feature>
<evidence type="ECO:0000256" key="7">
    <source>
        <dbReference type="ARBA" id="ARBA00022801"/>
    </source>
</evidence>